<dbReference type="InterPro" id="IPR041522">
    <property type="entry name" value="CdaR_GGDEF"/>
</dbReference>
<protein>
    <submittedName>
        <fullName evidence="3">Purine catabolism regulatory protein</fullName>
    </submittedName>
</protein>
<feature type="domain" description="CdaR GGDEF-like" evidence="2">
    <location>
        <begin position="300"/>
        <end position="406"/>
    </location>
</feature>
<reference evidence="3 4" key="1">
    <citation type="submission" date="2017-04" db="EMBL/GenBank/DDBJ databases">
        <title>Bacillus krulwichiae AM31D Genome sequencing and assembly.</title>
        <authorList>
            <person name="Krulwich T.A."/>
            <person name="Anastor L."/>
            <person name="Ehrlich R."/>
            <person name="Ehrlich G.D."/>
            <person name="Janto B."/>
        </authorList>
    </citation>
    <scope>NUCLEOTIDE SEQUENCE [LARGE SCALE GENOMIC DNA]</scope>
    <source>
        <strain evidence="3 4">AM31D</strain>
    </source>
</reference>
<sequence length="459" mass="53109">MSISMEQVQALDILKDSNVRTGKELLNSKFVNWVSVIETPVESFVRKNELVLTSGVGCSQNEQHLYTFVREVIDSHASALAIAIGPYVQEIPKSIIDLANEKRFILIELNWSIRFSEILEQVLELIHEEKRKYFEKIEEIRKSLLDYILSGQSLDLVAEHVSSAIECEVLIADKRGVIRGKSRNVEIDLQDNWLNFMHKQLEEDGIYHTLGDKFKWLQYSNRYALQLTIHSSGNIQGYIVVGGFGPEPFSEEEHQQWLMLLEHVTTAVAIHFLHEQAAKEAEWRLRDDFVWELSRDAIQSNESTLSRAKSLGYQINLPYICIVARPEQLKEGFHSMTHLTITFDHWLHECIRHMEEEAENIAKSMALKSMVTYQQEELIIFLEVNHPDVILQVKTYISKLRARYQFLYPTVSLTWGFRSSTGTHALLLVIKKPTELLKLGEKETDLIRCPYLLTQLPIE</sequence>
<dbReference type="EMBL" id="CP020814">
    <property type="protein sequence ID" value="ARK30387.1"/>
    <property type="molecule type" value="Genomic_DNA"/>
</dbReference>
<dbReference type="AlphaFoldDB" id="A0A1X9MAF9"/>
<dbReference type="Pfam" id="PF17853">
    <property type="entry name" value="GGDEF_2"/>
    <property type="match status" value="1"/>
</dbReference>
<feature type="domain" description="Purine catabolism PurC-like" evidence="1">
    <location>
        <begin position="8"/>
        <end position="126"/>
    </location>
</feature>
<accession>A0A1X9MAF9</accession>
<evidence type="ECO:0000313" key="4">
    <source>
        <dbReference type="Proteomes" id="UP000193006"/>
    </source>
</evidence>
<dbReference type="Pfam" id="PF07905">
    <property type="entry name" value="PucR"/>
    <property type="match status" value="1"/>
</dbReference>
<organism evidence="3 4">
    <name type="scientific">Halalkalibacter krulwichiae</name>
    <dbReference type="NCBI Taxonomy" id="199441"/>
    <lineage>
        <taxon>Bacteria</taxon>
        <taxon>Bacillati</taxon>
        <taxon>Bacillota</taxon>
        <taxon>Bacilli</taxon>
        <taxon>Bacillales</taxon>
        <taxon>Bacillaceae</taxon>
        <taxon>Halalkalibacter</taxon>
    </lineage>
</organism>
<dbReference type="RefSeq" id="WP_085449788.1">
    <property type="nucleotide sequence ID" value="NZ_CP020814.1"/>
</dbReference>
<evidence type="ECO:0000259" key="1">
    <source>
        <dbReference type="Pfam" id="PF07905"/>
    </source>
</evidence>
<dbReference type="Proteomes" id="UP000193006">
    <property type="component" value="Chromosome"/>
</dbReference>
<evidence type="ECO:0000313" key="3">
    <source>
        <dbReference type="EMBL" id="ARK30387.1"/>
    </source>
</evidence>
<dbReference type="KEGG" id="bkw:BkAM31D_11420"/>
<evidence type="ECO:0000259" key="2">
    <source>
        <dbReference type="Pfam" id="PF17853"/>
    </source>
</evidence>
<dbReference type="STRING" id="199441.BkAM31D_11420"/>
<name>A0A1X9MAF9_9BACI</name>
<keyword evidence="4" id="KW-1185">Reference proteome</keyword>
<dbReference type="InterPro" id="IPR012914">
    <property type="entry name" value="PucR_dom"/>
</dbReference>
<gene>
    <name evidence="3" type="primary">pucR_5</name>
    <name evidence="3" type="ORF">BkAM31D_11420</name>
</gene>
<proteinExistence type="predicted"/>